<accession>X1ARP9</accession>
<name>X1ARP9_9ZZZZ</name>
<gene>
    <name evidence="1" type="ORF">S01H4_32634</name>
</gene>
<proteinExistence type="predicted"/>
<organism evidence="1">
    <name type="scientific">marine sediment metagenome</name>
    <dbReference type="NCBI Taxonomy" id="412755"/>
    <lineage>
        <taxon>unclassified sequences</taxon>
        <taxon>metagenomes</taxon>
        <taxon>ecological metagenomes</taxon>
    </lineage>
</organism>
<protein>
    <submittedName>
        <fullName evidence="1">Uncharacterized protein</fullName>
    </submittedName>
</protein>
<sequence length="66" mass="7803">MSKIHYITDWEDWEKFCALEDIDPYENVDHGFDLGGGNTFDIEYIGDLPEKKPMINIKEVKHLFIK</sequence>
<dbReference type="EMBL" id="BART01017087">
    <property type="protein sequence ID" value="GAG74968.1"/>
    <property type="molecule type" value="Genomic_DNA"/>
</dbReference>
<reference evidence="1" key="1">
    <citation type="journal article" date="2014" name="Front. Microbiol.">
        <title>High frequency of phylogenetically diverse reductive dehalogenase-homologous genes in deep subseafloor sedimentary metagenomes.</title>
        <authorList>
            <person name="Kawai M."/>
            <person name="Futagami T."/>
            <person name="Toyoda A."/>
            <person name="Takaki Y."/>
            <person name="Nishi S."/>
            <person name="Hori S."/>
            <person name="Arai W."/>
            <person name="Tsubouchi T."/>
            <person name="Morono Y."/>
            <person name="Uchiyama I."/>
            <person name="Ito T."/>
            <person name="Fujiyama A."/>
            <person name="Inagaki F."/>
            <person name="Takami H."/>
        </authorList>
    </citation>
    <scope>NUCLEOTIDE SEQUENCE</scope>
    <source>
        <strain evidence="1">Expedition CK06-06</strain>
    </source>
</reference>
<comment type="caution">
    <text evidence="1">The sequence shown here is derived from an EMBL/GenBank/DDBJ whole genome shotgun (WGS) entry which is preliminary data.</text>
</comment>
<evidence type="ECO:0000313" key="1">
    <source>
        <dbReference type="EMBL" id="GAG74968.1"/>
    </source>
</evidence>
<dbReference type="AlphaFoldDB" id="X1ARP9"/>